<accession>Q8FUG2</accession>
<name>Q8FUG2_COREF</name>
<dbReference type="KEGG" id="cef:CE0058"/>
<proteinExistence type="predicted"/>
<dbReference type="PIRSF" id="PIRSF021774">
    <property type="entry name" value="UCP021774"/>
    <property type="match status" value="1"/>
</dbReference>
<dbReference type="InterPro" id="IPR016796">
    <property type="entry name" value="UCP021774"/>
</dbReference>
<dbReference type="Proteomes" id="UP000001409">
    <property type="component" value="Chromosome"/>
</dbReference>
<dbReference type="PANTHER" id="PTHR38342">
    <property type="entry name" value="SLR5037 PROTEIN"/>
    <property type="match status" value="1"/>
</dbReference>
<keyword evidence="3" id="KW-1185">Reference proteome</keyword>
<organism evidence="2 3">
    <name type="scientific">Corynebacterium efficiens (strain DSM 44549 / YS-314 / AJ 12310 / JCM 11189 / NBRC 100395)</name>
    <dbReference type="NCBI Taxonomy" id="196164"/>
    <lineage>
        <taxon>Bacteria</taxon>
        <taxon>Bacillati</taxon>
        <taxon>Actinomycetota</taxon>
        <taxon>Actinomycetes</taxon>
        <taxon>Mycobacteriales</taxon>
        <taxon>Corynebacteriaceae</taxon>
        <taxon>Corynebacterium</taxon>
    </lineage>
</organism>
<evidence type="ECO:0000259" key="1">
    <source>
        <dbReference type="Pfam" id="PF03625"/>
    </source>
</evidence>
<dbReference type="Gene3D" id="3.30.310.70">
    <property type="entry name" value="TT1751-like domain"/>
    <property type="match status" value="1"/>
</dbReference>
<dbReference type="AlphaFoldDB" id="Q8FUG2"/>
<dbReference type="STRING" id="196164.gene:10740448"/>
<dbReference type="PANTHER" id="PTHR38342:SF1">
    <property type="entry name" value="SLR5037 PROTEIN"/>
    <property type="match status" value="1"/>
</dbReference>
<dbReference type="eggNOG" id="COG3439">
    <property type="taxonomic scope" value="Bacteria"/>
</dbReference>
<feature type="domain" description="DUF302" evidence="1">
    <location>
        <begin position="46"/>
        <end position="114"/>
    </location>
</feature>
<dbReference type="CDD" id="cd14797">
    <property type="entry name" value="DUF302"/>
    <property type="match status" value="1"/>
</dbReference>
<protein>
    <recommendedName>
        <fullName evidence="1">DUF302 domain-containing protein</fullName>
    </recommendedName>
</protein>
<sequence>MPSHPTPRSQSMSYTHTVTVSLSYDDAVARTREALAEHGFGVLTEIDIRATFAKKLGQEAADAVGDYVILGACNPGLASKALGAEPEMGALLPCNVVVRRGPGAERTTVETIDPQTMVQLGESDQVREVAEDADARLRAALAAIAGAKNIDV</sequence>
<reference evidence="2 3" key="1">
    <citation type="journal article" date="2003" name="Genome Res.">
        <title>Comparative complete genome sequence analysis of the amino acid replacements responsible for the thermostability of Corynebacterium efficiens.</title>
        <authorList>
            <person name="Nishio Y."/>
            <person name="Nakamura Y."/>
            <person name="Kawarabayasi Y."/>
            <person name="Usuda Y."/>
            <person name="Kimura E."/>
            <person name="Sugimoto S."/>
            <person name="Matsui K."/>
            <person name="Yamagishi A."/>
            <person name="Kikuchi H."/>
            <person name="Ikeo K."/>
            <person name="Gojobori T."/>
        </authorList>
    </citation>
    <scope>NUCLEOTIDE SEQUENCE [LARGE SCALE GENOMIC DNA]</scope>
    <source>
        <strain evidence="3">DSM 44549 / YS-314 / AJ 12310 / JCM 11189 / NBRC 100395</strain>
    </source>
</reference>
<dbReference type="InterPro" id="IPR005180">
    <property type="entry name" value="DUF302"/>
</dbReference>
<evidence type="ECO:0000313" key="2">
    <source>
        <dbReference type="EMBL" id="BAC16868.1"/>
    </source>
</evidence>
<dbReference type="SUPFAM" id="SSF103247">
    <property type="entry name" value="TT1751-like"/>
    <property type="match status" value="1"/>
</dbReference>
<dbReference type="EMBL" id="BA000035">
    <property type="protein sequence ID" value="BAC16868.1"/>
    <property type="molecule type" value="Genomic_DNA"/>
</dbReference>
<evidence type="ECO:0000313" key="3">
    <source>
        <dbReference type="Proteomes" id="UP000001409"/>
    </source>
</evidence>
<dbReference type="Pfam" id="PF03625">
    <property type="entry name" value="DUF302"/>
    <property type="match status" value="1"/>
</dbReference>
<dbReference type="InterPro" id="IPR035923">
    <property type="entry name" value="TT1751-like_sf"/>
</dbReference>
<dbReference type="HOGENOM" id="CLU_126998_1_0_11"/>